<sequence>MKEWSDEELDKLFRKSAEEFDPEFEQKDWNDLRSRLDADEKTPAGWLQKTTTWLAVLLLLMIGGWGVYGIWQEESKVDGDKDAFSAGKPALSSKSAAQKYRTQSSPQKSAEETVIDEQKDKNETEVYKDLRELAPETANVSGVRKRSGLSPVDNGKGANLFPDTKNTERFSQTDNTQKQSVKGVEFSEKRETATGVDDTNLKMPLDVSAVAEKFTLEKRPERSMELLDRREVAQFGTRLPYPNVAYKVRADSLSKPKPPVQEASPRWAVRVGFSPDMSSVGMKQMTRPGPSASLFVDYYISRKLALQTGIVRSLKTYSALPGQYEWPTSWTQKQMPSSVDGSCQVFELPVNLRYDIRQGQISRWFVSSGVSSYKMQNEKYTYHYKYYDPNIRWWNWEGKTGWYLFSHLNVSAGYERRLSKHVSLVAEPFLRVPLRGVGFGKVNLYTAGMWFSARYTPTFKK</sequence>
<dbReference type="RefSeq" id="WP_132119306.1">
    <property type="nucleotide sequence ID" value="NZ_SMJU01000009.1"/>
</dbReference>
<comment type="caution">
    <text evidence="2">The sequence shown here is derived from an EMBL/GenBank/DDBJ whole genome shotgun (WGS) entry which is preliminary data.</text>
</comment>
<feature type="compositionally biased region" description="Polar residues" evidence="1">
    <location>
        <begin position="169"/>
        <end position="180"/>
    </location>
</feature>
<organism evidence="2 3">
    <name type="scientific">Arundinibacter roseus</name>
    <dbReference type="NCBI Taxonomy" id="2070510"/>
    <lineage>
        <taxon>Bacteria</taxon>
        <taxon>Pseudomonadati</taxon>
        <taxon>Bacteroidota</taxon>
        <taxon>Cytophagia</taxon>
        <taxon>Cytophagales</taxon>
        <taxon>Spirosomataceae</taxon>
        <taxon>Arundinibacter</taxon>
    </lineage>
</organism>
<feature type="compositionally biased region" description="Polar residues" evidence="1">
    <location>
        <begin position="92"/>
        <end position="108"/>
    </location>
</feature>
<proteinExistence type="predicted"/>
<evidence type="ECO:0000313" key="3">
    <source>
        <dbReference type="Proteomes" id="UP000295706"/>
    </source>
</evidence>
<keyword evidence="3" id="KW-1185">Reference proteome</keyword>
<dbReference type="AlphaFoldDB" id="A0A4R4KB86"/>
<dbReference type="Proteomes" id="UP000295706">
    <property type="component" value="Unassembled WGS sequence"/>
</dbReference>
<feature type="region of interest" description="Disordered" evidence="1">
    <location>
        <begin position="87"/>
        <end position="122"/>
    </location>
</feature>
<dbReference type="OrthoDB" id="1523584at2"/>
<evidence type="ECO:0000256" key="1">
    <source>
        <dbReference type="SAM" id="MobiDB-lite"/>
    </source>
</evidence>
<evidence type="ECO:0000313" key="2">
    <source>
        <dbReference type="EMBL" id="TDB63721.1"/>
    </source>
</evidence>
<feature type="region of interest" description="Disordered" evidence="1">
    <location>
        <begin position="138"/>
        <end position="195"/>
    </location>
</feature>
<reference evidence="2 3" key="1">
    <citation type="submission" date="2019-02" db="EMBL/GenBank/DDBJ databases">
        <title>Arundinibacter roseus gen. nov., sp. nov., a new member of the family Cytophagaceae.</title>
        <authorList>
            <person name="Szuroczki S."/>
            <person name="Khayer B."/>
            <person name="Sproer C."/>
            <person name="Toumi M."/>
            <person name="Szabo A."/>
            <person name="Felfoldi T."/>
            <person name="Schumann P."/>
            <person name="Toth E."/>
        </authorList>
    </citation>
    <scope>NUCLEOTIDE SEQUENCE [LARGE SCALE GENOMIC DNA]</scope>
    <source>
        <strain evidence="2 3">DMA-k-7a</strain>
    </source>
</reference>
<dbReference type="EMBL" id="SMJU01000009">
    <property type="protein sequence ID" value="TDB63721.1"/>
    <property type="molecule type" value="Genomic_DNA"/>
</dbReference>
<accession>A0A4R4KB86</accession>
<protein>
    <submittedName>
        <fullName evidence="2">PorT family protein</fullName>
    </submittedName>
</protein>
<gene>
    <name evidence="2" type="ORF">EZE20_15600</name>
</gene>
<name>A0A4R4KB86_9BACT</name>